<organism evidence="2 3">
    <name type="scientific">Salsuginibacillus halophilus</name>
    <dbReference type="NCBI Taxonomy" id="517424"/>
    <lineage>
        <taxon>Bacteria</taxon>
        <taxon>Bacillati</taxon>
        <taxon>Bacillota</taxon>
        <taxon>Bacilli</taxon>
        <taxon>Bacillales</taxon>
        <taxon>Bacillaceae</taxon>
        <taxon>Salsuginibacillus</taxon>
    </lineage>
</organism>
<proteinExistence type="predicted"/>
<keyword evidence="3" id="KW-1185">Reference proteome</keyword>
<evidence type="ECO:0000313" key="2">
    <source>
        <dbReference type="EMBL" id="PSL50731.1"/>
    </source>
</evidence>
<keyword evidence="1" id="KW-0812">Transmembrane</keyword>
<protein>
    <recommendedName>
        <fullName evidence="4">CXXC-20-CXXC protein</fullName>
    </recommendedName>
</protein>
<comment type="caution">
    <text evidence="2">The sequence shown here is derived from an EMBL/GenBank/DDBJ whole genome shotgun (WGS) entry which is preliminary data.</text>
</comment>
<dbReference type="OrthoDB" id="2418141at2"/>
<keyword evidence="1" id="KW-1133">Transmembrane helix</keyword>
<reference evidence="2 3" key="1">
    <citation type="submission" date="2018-03" db="EMBL/GenBank/DDBJ databases">
        <title>Genomic Encyclopedia of Type Strains, Phase III (KMG-III): the genomes of soil and plant-associated and newly described type strains.</title>
        <authorList>
            <person name="Whitman W."/>
        </authorList>
    </citation>
    <scope>NUCLEOTIDE SEQUENCE [LARGE SCALE GENOMIC DNA]</scope>
    <source>
        <strain evidence="2 3">CGMCC 1.07653</strain>
    </source>
</reference>
<accession>A0A2P8HWV8</accession>
<dbReference type="AlphaFoldDB" id="A0A2P8HWV8"/>
<dbReference type="EMBL" id="PYAV01000002">
    <property type="protein sequence ID" value="PSL50731.1"/>
    <property type="molecule type" value="Genomic_DNA"/>
</dbReference>
<keyword evidence="1" id="KW-0472">Membrane</keyword>
<dbReference type="Proteomes" id="UP000242310">
    <property type="component" value="Unassembled WGS sequence"/>
</dbReference>
<evidence type="ECO:0008006" key="4">
    <source>
        <dbReference type="Google" id="ProtNLM"/>
    </source>
</evidence>
<feature type="transmembrane region" description="Helical" evidence="1">
    <location>
        <begin position="43"/>
        <end position="62"/>
    </location>
</feature>
<evidence type="ECO:0000256" key="1">
    <source>
        <dbReference type="SAM" id="Phobius"/>
    </source>
</evidence>
<name>A0A2P8HWV8_9BACI</name>
<evidence type="ECO:0000313" key="3">
    <source>
        <dbReference type="Proteomes" id="UP000242310"/>
    </source>
</evidence>
<gene>
    <name evidence="2" type="ORF">B0H94_1023</name>
</gene>
<sequence length="72" mass="8283">MTNCANCNRKWRIREVWALGFTHKGKNCAHCGKRQYISADTQNLLTLGYLSLVFVVVLPFLVKLSNENERLV</sequence>